<dbReference type="InterPro" id="IPR041459">
    <property type="entry name" value="MPTase-PolyVal"/>
</dbReference>
<dbReference type="PROSITE" id="PS50880">
    <property type="entry name" value="TOPRIM"/>
    <property type="match status" value="1"/>
</dbReference>
<dbReference type="SMART" id="SM00493">
    <property type="entry name" value="TOPRIM"/>
    <property type="match status" value="1"/>
</dbReference>
<dbReference type="Pfam" id="PF08401">
    <property type="entry name" value="ArdcN"/>
    <property type="match status" value="1"/>
</dbReference>
<dbReference type="RefSeq" id="WP_169161893.1">
    <property type="nucleotide sequence ID" value="NZ_JABBFW010000014.1"/>
</dbReference>
<dbReference type="Pfam" id="PF18818">
    <property type="entry name" value="MPTase-PolyVal"/>
    <property type="match status" value="1"/>
</dbReference>
<sequence>MQSKRPFADAVAENVIGALQSGLMPWQRTDAGGAPLALPMNPFNSHRYKAANAVHLAAQGRDDPRWLTYDQAQRMGAQVLLGEKGTRVQYWRFHDDKGAKLDKPECLTAVVFNAEQIAGMPALQPHQRPDATERARHILEASGASIKEHAEYRPAYRASADKIQLPTPEAAGGQEQFCSVALRELARWSGHESRLGRDVDHPFGSDGAAREALRAEMAGALLADTLGMRYTPGSSPYHDAWARLMEQDPLELFRAAADAEAIHTYVMQFDHPRQQQGVRQQAAPAIQLGYEQAAIDAQESRMGQHLDQENARIDAALAEVETPARQALQTPPAHRPPPVDPRPEFASAMRALGCIVDADPKVAHPVMDGLPHRVKTVGDRGAEKSGFYVGHLDGTPAGYIKNNRTGLEERWKAKGYDLSPQDRHRLAAEAAAATAKRRAETKARHALTAQRVMHQASRLKPISPDKPTPYLAAKGVQPHRGALTDAAGLTTFIPAQDKTGKVWTMQYIGDNGIKRFAKDSRKEGCFHVLGGMEALKQAPVIVVGEGYATAATLAETLKHATVAAFDSGNLQPVARALRELFPDKPLLVAGDDDRAVLLTQGFNPGREKAEAAAAAVGGKAIFPIFAPGENTYPATLPPVTPATFRSHANAELRLQQGGLSPTEEAKARAELLKPEQLQALDRMKQHTDFNDLVQRSELGRDAVRRQVHSEAQQAIRVTEARVREQVQERTQAQRQGQTRGKGNGHGMRAG</sequence>
<comment type="caution">
    <text evidence="3">The sequence shown here is derived from an EMBL/GenBank/DDBJ whole genome shotgun (WGS) entry which is preliminary data.</text>
</comment>
<feature type="compositionally biased region" description="Gly residues" evidence="1">
    <location>
        <begin position="739"/>
        <end position="750"/>
    </location>
</feature>
<proteinExistence type="predicted"/>
<evidence type="ECO:0000313" key="3">
    <source>
        <dbReference type="EMBL" id="NML16990.1"/>
    </source>
</evidence>
<dbReference type="Pfam" id="PF13362">
    <property type="entry name" value="Toprim_3"/>
    <property type="match status" value="1"/>
</dbReference>
<gene>
    <name evidence="3" type="ORF">HHL10_18575</name>
</gene>
<dbReference type="Proteomes" id="UP000574067">
    <property type="component" value="Unassembled WGS sequence"/>
</dbReference>
<feature type="region of interest" description="Disordered" evidence="1">
    <location>
        <begin position="725"/>
        <end position="750"/>
    </location>
</feature>
<name>A0A848FFR4_9BURK</name>
<evidence type="ECO:0000259" key="2">
    <source>
        <dbReference type="PROSITE" id="PS50880"/>
    </source>
</evidence>
<evidence type="ECO:0000256" key="1">
    <source>
        <dbReference type="SAM" id="MobiDB-lite"/>
    </source>
</evidence>
<dbReference type="EMBL" id="JABBFW010000014">
    <property type="protein sequence ID" value="NML16990.1"/>
    <property type="molecule type" value="Genomic_DNA"/>
</dbReference>
<dbReference type="CDD" id="cd01029">
    <property type="entry name" value="TOPRIM_primases"/>
    <property type="match status" value="1"/>
</dbReference>
<feature type="compositionally biased region" description="Low complexity" evidence="1">
    <location>
        <begin position="728"/>
        <end position="738"/>
    </location>
</feature>
<organism evidence="3 4">
    <name type="scientific">Azohydromonas caseinilytica</name>
    <dbReference type="NCBI Taxonomy" id="2728836"/>
    <lineage>
        <taxon>Bacteria</taxon>
        <taxon>Pseudomonadati</taxon>
        <taxon>Pseudomonadota</taxon>
        <taxon>Betaproteobacteria</taxon>
        <taxon>Burkholderiales</taxon>
        <taxon>Sphaerotilaceae</taxon>
        <taxon>Azohydromonas</taxon>
    </lineage>
</organism>
<dbReference type="GO" id="GO:0003697">
    <property type="term" value="F:single-stranded DNA binding"/>
    <property type="evidence" value="ECO:0007669"/>
    <property type="project" value="InterPro"/>
</dbReference>
<dbReference type="InterPro" id="IPR034154">
    <property type="entry name" value="TOPRIM_DnaG/twinkle"/>
</dbReference>
<keyword evidence="4" id="KW-1185">Reference proteome</keyword>
<reference evidence="3 4" key="1">
    <citation type="submission" date="2020-04" db="EMBL/GenBank/DDBJ databases">
        <title>Azohydromonas sp. isolated from soil.</title>
        <authorList>
            <person name="Dahal R.H."/>
        </authorList>
    </citation>
    <scope>NUCLEOTIDE SEQUENCE [LARGE SCALE GENOMIC DNA]</scope>
    <source>
        <strain evidence="3 4">G-1-1-14</strain>
    </source>
</reference>
<protein>
    <submittedName>
        <fullName evidence="3">DUF1738 domain-containing protein</fullName>
    </submittedName>
</protein>
<dbReference type="AlphaFoldDB" id="A0A848FFR4"/>
<feature type="domain" description="Toprim" evidence="2">
    <location>
        <begin position="539"/>
        <end position="627"/>
    </location>
</feature>
<dbReference type="InterPro" id="IPR006171">
    <property type="entry name" value="TOPRIM_dom"/>
</dbReference>
<dbReference type="InterPro" id="IPR013610">
    <property type="entry name" value="ArdC_N"/>
</dbReference>
<accession>A0A848FFR4</accession>
<evidence type="ECO:0000313" key="4">
    <source>
        <dbReference type="Proteomes" id="UP000574067"/>
    </source>
</evidence>